<keyword evidence="3" id="KW-1003">Cell membrane</keyword>
<dbReference type="PANTHER" id="PTHR33452:SF1">
    <property type="entry name" value="INNER MEMBRANE PROTEIN YPHA-RELATED"/>
    <property type="match status" value="1"/>
</dbReference>
<accession>A0ABV7QWX8</accession>
<feature type="transmembrane region" description="Helical" evidence="7">
    <location>
        <begin position="6"/>
        <end position="24"/>
    </location>
</feature>
<evidence type="ECO:0000313" key="9">
    <source>
        <dbReference type="Proteomes" id="UP001595721"/>
    </source>
</evidence>
<evidence type="ECO:0000256" key="7">
    <source>
        <dbReference type="SAM" id="Phobius"/>
    </source>
</evidence>
<evidence type="ECO:0000256" key="5">
    <source>
        <dbReference type="ARBA" id="ARBA00022989"/>
    </source>
</evidence>
<dbReference type="RefSeq" id="WP_377741926.1">
    <property type="nucleotide sequence ID" value="NZ_JBHRXJ010000001.1"/>
</dbReference>
<comment type="subcellular location">
    <subcellularLocation>
        <location evidence="1">Cell membrane</location>
        <topology evidence="1">Multi-pass membrane protein</topology>
    </subcellularLocation>
</comment>
<reference evidence="9" key="1">
    <citation type="journal article" date="2019" name="Int. J. Syst. Evol. Microbiol.">
        <title>The Global Catalogue of Microorganisms (GCM) 10K type strain sequencing project: providing services to taxonomists for standard genome sequencing and annotation.</title>
        <authorList>
            <consortium name="The Broad Institute Genomics Platform"/>
            <consortium name="The Broad Institute Genome Sequencing Center for Infectious Disease"/>
            <person name="Wu L."/>
            <person name="Ma J."/>
        </authorList>
    </citation>
    <scope>NUCLEOTIDE SEQUENCE [LARGE SCALE GENOMIC DNA]</scope>
    <source>
        <strain evidence="9">KCTC 42899</strain>
    </source>
</reference>
<feature type="transmembrane region" description="Helical" evidence="7">
    <location>
        <begin position="45"/>
        <end position="63"/>
    </location>
</feature>
<sequence length="129" mass="13598">MAFGLFIVRLFLGVPFIIWGIGKLRGGDARIAPLIAKLDFPDPKFMALMVAICETAGGVAIVLGWPLRTAALLLGLWCLLTGYLEHRGNLTEFLKNVTMAGGFFALVVVGGGALALFGGDAPGILGWLP</sequence>
<evidence type="ECO:0000256" key="3">
    <source>
        <dbReference type="ARBA" id="ARBA00022475"/>
    </source>
</evidence>
<evidence type="ECO:0000256" key="1">
    <source>
        <dbReference type="ARBA" id="ARBA00004651"/>
    </source>
</evidence>
<dbReference type="PANTHER" id="PTHR33452">
    <property type="entry name" value="OXIDOREDUCTASE CATD-RELATED"/>
    <property type="match status" value="1"/>
</dbReference>
<dbReference type="InterPro" id="IPR032808">
    <property type="entry name" value="DoxX"/>
</dbReference>
<gene>
    <name evidence="8" type="ORF">ACFOMH_00560</name>
</gene>
<keyword evidence="6 7" id="KW-0472">Membrane</keyword>
<evidence type="ECO:0000256" key="2">
    <source>
        <dbReference type="ARBA" id="ARBA00006679"/>
    </source>
</evidence>
<protein>
    <submittedName>
        <fullName evidence="8">DoxX family protein</fullName>
    </submittedName>
</protein>
<feature type="transmembrane region" description="Helical" evidence="7">
    <location>
        <begin position="97"/>
        <end position="119"/>
    </location>
</feature>
<dbReference type="InterPro" id="IPR051907">
    <property type="entry name" value="DoxX-like_oxidoreductase"/>
</dbReference>
<organism evidence="8 9">
    <name type="scientific">Paracoccus mangrovi</name>
    <dbReference type="NCBI Taxonomy" id="1715645"/>
    <lineage>
        <taxon>Bacteria</taxon>
        <taxon>Pseudomonadati</taxon>
        <taxon>Pseudomonadota</taxon>
        <taxon>Alphaproteobacteria</taxon>
        <taxon>Rhodobacterales</taxon>
        <taxon>Paracoccaceae</taxon>
        <taxon>Paracoccus</taxon>
    </lineage>
</organism>
<keyword evidence="5 7" id="KW-1133">Transmembrane helix</keyword>
<keyword evidence="4 7" id="KW-0812">Transmembrane</keyword>
<comment type="caution">
    <text evidence="8">The sequence shown here is derived from an EMBL/GenBank/DDBJ whole genome shotgun (WGS) entry which is preliminary data.</text>
</comment>
<evidence type="ECO:0000256" key="4">
    <source>
        <dbReference type="ARBA" id="ARBA00022692"/>
    </source>
</evidence>
<name>A0ABV7QWX8_9RHOB</name>
<dbReference type="EMBL" id="JBHRXJ010000001">
    <property type="protein sequence ID" value="MFC3526644.1"/>
    <property type="molecule type" value="Genomic_DNA"/>
</dbReference>
<dbReference type="Pfam" id="PF07681">
    <property type="entry name" value="DoxX"/>
    <property type="match status" value="1"/>
</dbReference>
<evidence type="ECO:0000256" key="6">
    <source>
        <dbReference type="ARBA" id="ARBA00023136"/>
    </source>
</evidence>
<keyword evidence="9" id="KW-1185">Reference proteome</keyword>
<proteinExistence type="inferred from homology"/>
<dbReference type="Proteomes" id="UP001595721">
    <property type="component" value="Unassembled WGS sequence"/>
</dbReference>
<comment type="similarity">
    <text evidence="2">Belongs to the DoxX family.</text>
</comment>
<evidence type="ECO:0000313" key="8">
    <source>
        <dbReference type="EMBL" id="MFC3526644.1"/>
    </source>
</evidence>